<reference evidence="1" key="1">
    <citation type="submission" date="2014-09" db="EMBL/GenBank/DDBJ databases">
        <authorList>
            <person name="Magalhaes I.L.F."/>
            <person name="Oliveira U."/>
            <person name="Santos F.R."/>
            <person name="Vidigal T.H.D.A."/>
            <person name="Brescovit A.D."/>
            <person name="Santos A.J."/>
        </authorList>
    </citation>
    <scope>NUCLEOTIDE SEQUENCE</scope>
    <source>
        <tissue evidence="1">Shoot tissue taken approximately 20 cm above the soil surface</tissue>
    </source>
</reference>
<accession>A0A0A9AFJ8</accession>
<reference evidence="1" key="2">
    <citation type="journal article" date="2015" name="Data Brief">
        <title>Shoot transcriptome of the giant reed, Arundo donax.</title>
        <authorList>
            <person name="Barrero R.A."/>
            <person name="Guerrero F.D."/>
            <person name="Moolhuijzen P."/>
            <person name="Goolsby J.A."/>
            <person name="Tidwell J."/>
            <person name="Bellgard S.E."/>
            <person name="Bellgard M.I."/>
        </authorList>
    </citation>
    <scope>NUCLEOTIDE SEQUENCE</scope>
    <source>
        <tissue evidence="1">Shoot tissue taken approximately 20 cm above the soil surface</tissue>
    </source>
</reference>
<protein>
    <submittedName>
        <fullName evidence="1">Uncharacterized protein</fullName>
    </submittedName>
</protein>
<dbReference type="AlphaFoldDB" id="A0A0A9AFJ8"/>
<proteinExistence type="predicted"/>
<dbReference type="EMBL" id="GBRH01247964">
    <property type="protein sequence ID" value="JAD49931.1"/>
    <property type="molecule type" value="Transcribed_RNA"/>
</dbReference>
<sequence length="58" mass="6528">MIIGLCTCLVNLFGYVRCSAASGFIFIFANWCISESCYCWFQKVTAVFLVHFGQSCMP</sequence>
<name>A0A0A9AFJ8_ARUDO</name>
<organism evidence="1">
    <name type="scientific">Arundo donax</name>
    <name type="common">Giant reed</name>
    <name type="synonym">Donax arundinaceus</name>
    <dbReference type="NCBI Taxonomy" id="35708"/>
    <lineage>
        <taxon>Eukaryota</taxon>
        <taxon>Viridiplantae</taxon>
        <taxon>Streptophyta</taxon>
        <taxon>Embryophyta</taxon>
        <taxon>Tracheophyta</taxon>
        <taxon>Spermatophyta</taxon>
        <taxon>Magnoliopsida</taxon>
        <taxon>Liliopsida</taxon>
        <taxon>Poales</taxon>
        <taxon>Poaceae</taxon>
        <taxon>PACMAD clade</taxon>
        <taxon>Arundinoideae</taxon>
        <taxon>Arundineae</taxon>
        <taxon>Arundo</taxon>
    </lineage>
</organism>
<evidence type="ECO:0000313" key="1">
    <source>
        <dbReference type="EMBL" id="JAD49931.1"/>
    </source>
</evidence>